<dbReference type="Gene3D" id="3.40.50.1000">
    <property type="entry name" value="HAD superfamily/HAD-like"/>
    <property type="match status" value="1"/>
</dbReference>
<sequence length="473" mass="52162">MSSHALPLCVDLDGTLARTDLLAESLLVLLKKNPLYLFMCVVWLMRGKGYLKDQIAKRVTIDVGILPYNDRLVAYLRTEQQSGRELYLCTASNEQFAEQVAAHFGIFSGVMASNGEFNLRGNNKASALAGRFGEQGFDYCGNDMADVPVWKRAHAAIVVGNQKIAAAARKVNQQIILFDEVRPPLRVVLQATRVYQWCKNTLVFLPLLAAHQFTSASAVLNATIAFFAFSLCASSVYLVNDMLDLDADRRHIRKRNRPFASGKLPLSFGVALTAVLLTLTAILTTFLPPKFVLVLGLYFALTLAYSFVLKRLMLVDVFSLATLYTARIVAGGAAGQIPLSYWLILFSVSIFLSLAMVKRYAELNVILKEGKSAAAGRGYITQDLAILQSFGTAAGYTAALVLALYLNSPEVQLMYRHQEGLWALFGLMLFWVSRVWIMAFRGKMHDDPIVFALKDKVSLCVLTACVVSIVLAA</sequence>
<feature type="transmembrane region" description="Helical" evidence="6">
    <location>
        <begin position="384"/>
        <end position="408"/>
    </location>
</feature>
<feature type="transmembrane region" description="Helical" evidence="6">
    <location>
        <begin position="264"/>
        <end position="285"/>
    </location>
</feature>
<dbReference type="EMBL" id="CADIKI010000003">
    <property type="protein sequence ID" value="CAB3783130.1"/>
    <property type="molecule type" value="Genomic_DNA"/>
</dbReference>
<keyword evidence="2" id="KW-1003">Cell membrane</keyword>
<dbReference type="InterPro" id="IPR044878">
    <property type="entry name" value="UbiA_sf"/>
</dbReference>
<feature type="transmembrane region" description="Helical" evidence="6">
    <location>
        <begin position="449"/>
        <end position="472"/>
    </location>
</feature>
<reference evidence="7 8" key="1">
    <citation type="submission" date="2020-04" db="EMBL/GenBank/DDBJ databases">
        <authorList>
            <person name="De Canck E."/>
        </authorList>
    </citation>
    <scope>NUCLEOTIDE SEQUENCE [LARGE SCALE GENOMIC DNA]</scope>
    <source>
        <strain evidence="7 8">LMG 27177</strain>
    </source>
</reference>
<feature type="transmembrane region" description="Helical" evidence="6">
    <location>
        <begin position="291"/>
        <end position="308"/>
    </location>
</feature>
<feature type="transmembrane region" description="Helical" evidence="6">
    <location>
        <begin position="420"/>
        <end position="437"/>
    </location>
</feature>
<dbReference type="GO" id="GO:0016765">
    <property type="term" value="F:transferase activity, transferring alkyl or aryl (other than methyl) groups"/>
    <property type="evidence" value="ECO:0007669"/>
    <property type="project" value="InterPro"/>
</dbReference>
<proteinExistence type="predicted"/>
<evidence type="ECO:0000313" key="7">
    <source>
        <dbReference type="EMBL" id="CAB3783130.1"/>
    </source>
</evidence>
<dbReference type="CDD" id="cd13963">
    <property type="entry name" value="PT_UbiA_2"/>
    <property type="match status" value="1"/>
</dbReference>
<feature type="transmembrane region" description="Helical" evidence="6">
    <location>
        <begin position="218"/>
        <end position="243"/>
    </location>
</feature>
<keyword evidence="3 6" id="KW-0812">Transmembrane</keyword>
<dbReference type="PANTHER" id="PTHR11048">
    <property type="entry name" value="PRENYLTRANSFERASES"/>
    <property type="match status" value="1"/>
</dbReference>
<keyword evidence="4 6" id="KW-1133">Transmembrane helix</keyword>
<dbReference type="InterPro" id="IPR036412">
    <property type="entry name" value="HAD-like_sf"/>
</dbReference>
<accession>A0A6J5FLX5</accession>
<evidence type="ECO:0000256" key="3">
    <source>
        <dbReference type="ARBA" id="ARBA00022692"/>
    </source>
</evidence>
<comment type="subcellular location">
    <subcellularLocation>
        <location evidence="1">Membrane</location>
        <topology evidence="1">Multi-pass membrane protein</topology>
    </subcellularLocation>
</comment>
<evidence type="ECO:0000256" key="5">
    <source>
        <dbReference type="ARBA" id="ARBA00023136"/>
    </source>
</evidence>
<gene>
    <name evidence="7" type="ORF">LMG27177_01431</name>
</gene>
<dbReference type="RefSeq" id="WP_175158726.1">
    <property type="nucleotide sequence ID" value="NZ_CADIKI010000003.1"/>
</dbReference>
<name>A0A6J5FLX5_9BURK</name>
<dbReference type="InterPro" id="IPR039653">
    <property type="entry name" value="Prenyltransferase"/>
</dbReference>
<dbReference type="AlphaFoldDB" id="A0A6J5FLX5"/>
<evidence type="ECO:0000256" key="6">
    <source>
        <dbReference type="SAM" id="Phobius"/>
    </source>
</evidence>
<organism evidence="7 8">
    <name type="scientific">Paraburkholderia fynbosensis</name>
    <dbReference type="NCBI Taxonomy" id="1200993"/>
    <lineage>
        <taxon>Bacteria</taxon>
        <taxon>Pseudomonadati</taxon>
        <taxon>Pseudomonadota</taxon>
        <taxon>Betaproteobacteria</taxon>
        <taxon>Burkholderiales</taxon>
        <taxon>Burkholderiaceae</taxon>
        <taxon>Paraburkholderia</taxon>
    </lineage>
</organism>
<dbReference type="InterPro" id="IPR023214">
    <property type="entry name" value="HAD_sf"/>
</dbReference>
<evidence type="ECO:0000256" key="2">
    <source>
        <dbReference type="ARBA" id="ARBA00022475"/>
    </source>
</evidence>
<dbReference type="Pfam" id="PF01040">
    <property type="entry name" value="UbiA"/>
    <property type="match status" value="1"/>
</dbReference>
<protein>
    <recommendedName>
        <fullName evidence="9">4-hydroxybenzoate polyprenyltransferase</fullName>
    </recommendedName>
</protein>
<evidence type="ECO:0000313" key="8">
    <source>
        <dbReference type="Proteomes" id="UP000494252"/>
    </source>
</evidence>
<feature type="transmembrane region" description="Helical" evidence="6">
    <location>
        <begin position="339"/>
        <end position="357"/>
    </location>
</feature>
<evidence type="ECO:0000256" key="4">
    <source>
        <dbReference type="ARBA" id="ARBA00022989"/>
    </source>
</evidence>
<dbReference type="SUPFAM" id="SSF56784">
    <property type="entry name" value="HAD-like"/>
    <property type="match status" value="1"/>
</dbReference>
<dbReference type="Gene3D" id="1.10.357.140">
    <property type="entry name" value="UbiA prenyltransferase"/>
    <property type="match status" value="1"/>
</dbReference>
<keyword evidence="5 6" id="KW-0472">Membrane</keyword>
<evidence type="ECO:0008006" key="9">
    <source>
        <dbReference type="Google" id="ProtNLM"/>
    </source>
</evidence>
<dbReference type="GO" id="GO:0005886">
    <property type="term" value="C:plasma membrane"/>
    <property type="evidence" value="ECO:0007669"/>
    <property type="project" value="TreeGrafter"/>
</dbReference>
<dbReference type="PANTHER" id="PTHR11048:SF5">
    <property type="entry name" value="DECAPRENYL-PHOSPHATE PHOSPHORIBOSYLTRANSFERASE"/>
    <property type="match status" value="1"/>
</dbReference>
<evidence type="ECO:0000256" key="1">
    <source>
        <dbReference type="ARBA" id="ARBA00004141"/>
    </source>
</evidence>
<dbReference type="GO" id="GO:0009247">
    <property type="term" value="P:glycolipid biosynthetic process"/>
    <property type="evidence" value="ECO:0007669"/>
    <property type="project" value="TreeGrafter"/>
</dbReference>
<dbReference type="InterPro" id="IPR000537">
    <property type="entry name" value="UbiA_prenyltransferase"/>
</dbReference>
<dbReference type="NCBIfam" id="NF006088">
    <property type="entry name" value="PRK08238.1"/>
    <property type="match status" value="1"/>
</dbReference>
<dbReference type="Proteomes" id="UP000494252">
    <property type="component" value="Unassembled WGS sequence"/>
</dbReference>
<keyword evidence="8" id="KW-1185">Reference proteome</keyword>